<keyword evidence="3 4" id="KW-0546">Nucleotide metabolism</keyword>
<dbReference type="PIRSF" id="PIRSF006305">
    <property type="entry name" value="Maf"/>
    <property type="match status" value="1"/>
</dbReference>
<dbReference type="GO" id="GO:0005737">
    <property type="term" value="C:cytoplasm"/>
    <property type="evidence" value="ECO:0007669"/>
    <property type="project" value="UniProtKB-SubCell"/>
</dbReference>
<dbReference type="CDD" id="cd00555">
    <property type="entry name" value="Maf"/>
    <property type="match status" value="1"/>
</dbReference>
<dbReference type="EC" id="3.6.1.9" evidence="4"/>
<feature type="site" description="Important for substrate specificity" evidence="4">
    <location>
        <position position="166"/>
    </location>
</feature>
<sequence>MTNSLFPQSIFLASRSPRRRELLSQIGVQYELIDIEIDESVRESEKPIDYVNRMAWEKAQKGWQKLTAEMPNKVINKALLAADTSVVLNDKILGKPLNLNQAIEMLSQLAGNSHQVMTSVAIINKDWIKQAASVTKVHFGAMTEKEILAYCQSGEGADKAGGYAIQGIAAQHIKAIEGSYSGVVGLPLFETGELLKLHFGA</sequence>
<dbReference type="GO" id="GO:0009117">
    <property type="term" value="P:nucleotide metabolic process"/>
    <property type="evidence" value="ECO:0007669"/>
    <property type="project" value="UniProtKB-KW"/>
</dbReference>
<dbReference type="InterPro" id="IPR003697">
    <property type="entry name" value="Maf-like"/>
</dbReference>
<dbReference type="NCBIfam" id="TIGR00172">
    <property type="entry name" value="maf"/>
    <property type="match status" value="1"/>
</dbReference>
<dbReference type="HAMAP" id="MF_00528">
    <property type="entry name" value="Maf"/>
    <property type="match status" value="1"/>
</dbReference>
<protein>
    <recommendedName>
        <fullName evidence="4">dTTP/UTP pyrophosphatase</fullName>
        <shortName evidence="4">dTTPase/UTPase</shortName>
        <ecNumber evidence="4">3.6.1.9</ecNumber>
    </recommendedName>
    <alternativeName>
        <fullName evidence="4">Nucleoside triphosphate pyrophosphatase</fullName>
    </alternativeName>
    <alternativeName>
        <fullName evidence="4">Nucleotide pyrophosphatase</fullName>
        <shortName evidence="4">Nucleotide PPase</shortName>
    </alternativeName>
</protein>
<evidence type="ECO:0000256" key="1">
    <source>
        <dbReference type="ARBA" id="ARBA00001968"/>
    </source>
</evidence>
<evidence type="ECO:0000256" key="2">
    <source>
        <dbReference type="ARBA" id="ARBA00022801"/>
    </source>
</evidence>
<comment type="caution">
    <text evidence="5">The sequence shown here is derived from an EMBL/GenBank/DDBJ whole genome shotgun (WGS) entry which is preliminary data.</text>
</comment>
<feature type="active site" description="Proton acceptor" evidence="4">
    <location>
        <position position="83"/>
    </location>
</feature>
<dbReference type="GO" id="GO:0036221">
    <property type="term" value="F:UTP diphosphatase activity"/>
    <property type="evidence" value="ECO:0007669"/>
    <property type="project" value="RHEA"/>
</dbReference>
<dbReference type="RefSeq" id="WP_142932593.1">
    <property type="nucleotide sequence ID" value="NZ_ML660166.1"/>
</dbReference>
<dbReference type="PANTHER" id="PTHR43213">
    <property type="entry name" value="BIFUNCTIONAL DTTP/UTP PYROPHOSPHATASE/METHYLTRANSFERASE PROTEIN-RELATED"/>
    <property type="match status" value="1"/>
</dbReference>
<dbReference type="GO" id="GO:0036218">
    <property type="term" value="F:dTTP diphosphatase activity"/>
    <property type="evidence" value="ECO:0007669"/>
    <property type="project" value="RHEA"/>
</dbReference>
<keyword evidence="2 4" id="KW-0378">Hydrolase</keyword>
<comment type="catalytic activity">
    <reaction evidence="4">
        <text>dTTP + H2O = dTMP + diphosphate + H(+)</text>
        <dbReference type="Rhea" id="RHEA:28534"/>
        <dbReference type="ChEBI" id="CHEBI:15377"/>
        <dbReference type="ChEBI" id="CHEBI:15378"/>
        <dbReference type="ChEBI" id="CHEBI:33019"/>
        <dbReference type="ChEBI" id="CHEBI:37568"/>
        <dbReference type="ChEBI" id="CHEBI:63528"/>
        <dbReference type="EC" id="3.6.1.9"/>
    </reaction>
</comment>
<dbReference type="OrthoDB" id="9807767at2"/>
<comment type="function">
    <text evidence="4">Nucleoside triphosphate pyrophosphatase that hydrolyzes dTTP and UTP. May have a dual role in cell division arrest and in preventing the incorporation of modified nucleotides into cellular nucleic acids.</text>
</comment>
<dbReference type="PANTHER" id="PTHR43213:SF5">
    <property type="entry name" value="BIFUNCTIONAL DTTP_UTP PYROPHOSPHATASE_METHYLTRANSFERASE PROTEIN-RELATED"/>
    <property type="match status" value="1"/>
</dbReference>
<comment type="cofactor">
    <cofactor evidence="1 4">
        <name>a divalent metal cation</name>
        <dbReference type="ChEBI" id="CHEBI:60240"/>
    </cofactor>
</comment>
<dbReference type="EMBL" id="VIKS01000010">
    <property type="protein sequence ID" value="TQV86668.1"/>
    <property type="molecule type" value="Genomic_DNA"/>
</dbReference>
<accession>A0A545UB28</accession>
<organism evidence="5 6">
    <name type="scientific">Aliikangiella coralliicola</name>
    <dbReference type="NCBI Taxonomy" id="2592383"/>
    <lineage>
        <taxon>Bacteria</taxon>
        <taxon>Pseudomonadati</taxon>
        <taxon>Pseudomonadota</taxon>
        <taxon>Gammaproteobacteria</taxon>
        <taxon>Oceanospirillales</taxon>
        <taxon>Pleioneaceae</taxon>
        <taxon>Aliikangiella</taxon>
    </lineage>
</organism>
<gene>
    <name evidence="5" type="ORF">FLL46_17395</name>
</gene>
<reference evidence="5 6" key="1">
    <citation type="submission" date="2019-07" db="EMBL/GenBank/DDBJ databases">
        <title>Draft genome for Aliikangiella sp. M105.</title>
        <authorList>
            <person name="Wang G."/>
        </authorList>
    </citation>
    <scope>NUCLEOTIDE SEQUENCE [LARGE SCALE GENOMIC DNA]</scope>
    <source>
        <strain evidence="5 6">M105</strain>
    </source>
</reference>
<evidence type="ECO:0000256" key="4">
    <source>
        <dbReference type="HAMAP-Rule" id="MF_00528"/>
    </source>
</evidence>
<comment type="catalytic activity">
    <reaction evidence="4">
        <text>UTP + H2O = UMP + diphosphate + H(+)</text>
        <dbReference type="Rhea" id="RHEA:29395"/>
        <dbReference type="ChEBI" id="CHEBI:15377"/>
        <dbReference type="ChEBI" id="CHEBI:15378"/>
        <dbReference type="ChEBI" id="CHEBI:33019"/>
        <dbReference type="ChEBI" id="CHEBI:46398"/>
        <dbReference type="ChEBI" id="CHEBI:57865"/>
        <dbReference type="EC" id="3.6.1.9"/>
    </reaction>
</comment>
<feature type="site" description="Important for substrate specificity" evidence="4">
    <location>
        <position position="84"/>
    </location>
</feature>
<evidence type="ECO:0000313" key="6">
    <source>
        <dbReference type="Proteomes" id="UP000315439"/>
    </source>
</evidence>
<comment type="subcellular location">
    <subcellularLocation>
        <location evidence="4">Cytoplasm</location>
    </subcellularLocation>
</comment>
<dbReference type="SUPFAM" id="SSF52972">
    <property type="entry name" value="ITPase-like"/>
    <property type="match status" value="1"/>
</dbReference>
<dbReference type="Proteomes" id="UP000315439">
    <property type="component" value="Unassembled WGS sequence"/>
</dbReference>
<comment type="similarity">
    <text evidence="4">Belongs to the Maf family. YhdE subfamily.</text>
</comment>
<keyword evidence="6" id="KW-1185">Reference proteome</keyword>
<dbReference type="Gene3D" id="3.90.950.10">
    <property type="match status" value="1"/>
</dbReference>
<evidence type="ECO:0000313" key="5">
    <source>
        <dbReference type="EMBL" id="TQV86668.1"/>
    </source>
</evidence>
<proteinExistence type="inferred from homology"/>
<keyword evidence="4" id="KW-0963">Cytoplasm</keyword>
<dbReference type="InterPro" id="IPR029001">
    <property type="entry name" value="ITPase-like_fam"/>
</dbReference>
<comment type="caution">
    <text evidence="4">Lacks conserved residue(s) required for the propagation of feature annotation.</text>
</comment>
<name>A0A545UB28_9GAMM</name>
<dbReference type="Pfam" id="PF02545">
    <property type="entry name" value="Maf"/>
    <property type="match status" value="1"/>
</dbReference>
<evidence type="ECO:0000256" key="3">
    <source>
        <dbReference type="ARBA" id="ARBA00023080"/>
    </source>
</evidence>
<dbReference type="AlphaFoldDB" id="A0A545UB28"/>
<feature type="site" description="Important for substrate specificity" evidence="4">
    <location>
        <position position="18"/>
    </location>
</feature>